<gene>
    <name evidence="2" type="ORF">BofuT4_uP043520.1</name>
</gene>
<evidence type="ECO:0000256" key="1">
    <source>
        <dbReference type="SAM" id="MobiDB-lite"/>
    </source>
</evidence>
<dbReference type="InParanoid" id="G2Y251"/>
<evidence type="ECO:0000313" key="3">
    <source>
        <dbReference type="Proteomes" id="UP000008177"/>
    </source>
</evidence>
<dbReference type="AlphaFoldDB" id="G2Y251"/>
<reference evidence="3" key="1">
    <citation type="journal article" date="2011" name="PLoS Genet.">
        <title>Genomic analysis of the necrotrophic fungal pathogens Sclerotinia sclerotiorum and Botrytis cinerea.</title>
        <authorList>
            <person name="Amselem J."/>
            <person name="Cuomo C.A."/>
            <person name="van Kan J.A."/>
            <person name="Viaud M."/>
            <person name="Benito E.P."/>
            <person name="Couloux A."/>
            <person name="Coutinho P.M."/>
            <person name="de Vries R.P."/>
            <person name="Dyer P.S."/>
            <person name="Fillinger S."/>
            <person name="Fournier E."/>
            <person name="Gout L."/>
            <person name="Hahn M."/>
            <person name="Kohn L."/>
            <person name="Lapalu N."/>
            <person name="Plummer K.M."/>
            <person name="Pradier J.M."/>
            <person name="Quevillon E."/>
            <person name="Sharon A."/>
            <person name="Simon A."/>
            <person name="ten Have A."/>
            <person name="Tudzynski B."/>
            <person name="Tudzynski P."/>
            <person name="Wincker P."/>
            <person name="Andrew M."/>
            <person name="Anthouard V."/>
            <person name="Beever R.E."/>
            <person name="Beffa R."/>
            <person name="Benoit I."/>
            <person name="Bouzid O."/>
            <person name="Brault B."/>
            <person name="Chen Z."/>
            <person name="Choquer M."/>
            <person name="Collemare J."/>
            <person name="Cotton P."/>
            <person name="Danchin E.G."/>
            <person name="Da Silva C."/>
            <person name="Gautier A."/>
            <person name="Giraud C."/>
            <person name="Giraud T."/>
            <person name="Gonzalez C."/>
            <person name="Grossetete S."/>
            <person name="Guldener U."/>
            <person name="Henrissat B."/>
            <person name="Howlett B.J."/>
            <person name="Kodira C."/>
            <person name="Kretschmer M."/>
            <person name="Lappartient A."/>
            <person name="Leroch M."/>
            <person name="Levis C."/>
            <person name="Mauceli E."/>
            <person name="Neuveglise C."/>
            <person name="Oeser B."/>
            <person name="Pearson M."/>
            <person name="Poulain J."/>
            <person name="Poussereau N."/>
            <person name="Quesneville H."/>
            <person name="Rascle C."/>
            <person name="Schumacher J."/>
            <person name="Segurens B."/>
            <person name="Sexton A."/>
            <person name="Silva E."/>
            <person name="Sirven C."/>
            <person name="Soanes D.M."/>
            <person name="Talbot N.J."/>
            <person name="Templeton M."/>
            <person name="Yandava C."/>
            <person name="Yarden O."/>
            <person name="Zeng Q."/>
            <person name="Rollins J.A."/>
            <person name="Lebrun M.H."/>
            <person name="Dickman M."/>
        </authorList>
    </citation>
    <scope>NUCLEOTIDE SEQUENCE [LARGE SCALE GENOMIC DNA]</scope>
    <source>
        <strain evidence="3">T4</strain>
    </source>
</reference>
<dbReference type="EMBL" id="FQ790282">
    <property type="protein sequence ID" value="CCD46741.1"/>
    <property type="molecule type" value="Genomic_DNA"/>
</dbReference>
<feature type="region of interest" description="Disordered" evidence="1">
    <location>
        <begin position="1"/>
        <end position="36"/>
    </location>
</feature>
<dbReference type="HOGENOM" id="CLU_2654200_0_0_1"/>
<organism evidence="2 3">
    <name type="scientific">Botryotinia fuckeliana (strain T4)</name>
    <name type="common">Noble rot fungus</name>
    <name type="synonym">Botrytis cinerea</name>
    <dbReference type="NCBI Taxonomy" id="999810"/>
    <lineage>
        <taxon>Eukaryota</taxon>
        <taxon>Fungi</taxon>
        <taxon>Dikarya</taxon>
        <taxon>Ascomycota</taxon>
        <taxon>Pezizomycotina</taxon>
        <taxon>Leotiomycetes</taxon>
        <taxon>Helotiales</taxon>
        <taxon>Sclerotiniaceae</taxon>
        <taxon>Botrytis</taxon>
    </lineage>
</organism>
<dbReference type="Proteomes" id="UP000008177">
    <property type="component" value="Unplaced contigs"/>
</dbReference>
<sequence>MSDHYHVAGSLEFSPRERVGLLNPETQPNEGSSEGINHNLVSEKMMTIHTFASLSPTCVRNVPDEEHHPAQVESPS</sequence>
<proteinExistence type="predicted"/>
<protein>
    <submittedName>
        <fullName evidence="2">Uncharacterized protein</fullName>
    </submittedName>
</protein>
<accession>G2Y251</accession>
<evidence type="ECO:0000313" key="2">
    <source>
        <dbReference type="EMBL" id="CCD46741.1"/>
    </source>
</evidence>
<name>G2Y251_BOTF4</name>
<feature type="compositionally biased region" description="Polar residues" evidence="1">
    <location>
        <begin position="24"/>
        <end position="36"/>
    </location>
</feature>